<evidence type="ECO:0000256" key="1">
    <source>
        <dbReference type="ARBA" id="ARBA00004370"/>
    </source>
</evidence>
<dbReference type="GO" id="GO:0016020">
    <property type="term" value="C:membrane"/>
    <property type="evidence" value="ECO:0007669"/>
    <property type="project" value="UniProtKB-SubCell"/>
</dbReference>
<dbReference type="AlphaFoldDB" id="A0A9Q6EIV6"/>
<dbReference type="PRINTS" id="PR01488">
    <property type="entry name" value="RTXTOXINA"/>
</dbReference>
<accession>A0A9Q6EIV6</accession>
<proteinExistence type="predicted"/>
<evidence type="ECO:0000256" key="6">
    <source>
        <dbReference type="ARBA" id="ARBA00023026"/>
    </source>
</evidence>
<comment type="subcellular location">
    <subcellularLocation>
        <location evidence="1">Membrane</location>
    </subcellularLocation>
    <subcellularLocation>
        <location evidence="2">Secreted</location>
    </subcellularLocation>
</comment>
<dbReference type="GO" id="GO:0005509">
    <property type="term" value="F:calcium ion binding"/>
    <property type="evidence" value="ECO:0007669"/>
    <property type="project" value="InterPro"/>
</dbReference>
<gene>
    <name evidence="9" type="ORF">VF08_26825</name>
</gene>
<evidence type="ECO:0000256" key="8">
    <source>
        <dbReference type="SAM" id="MobiDB-lite"/>
    </source>
</evidence>
<comment type="caution">
    <text evidence="9">The sequence shown here is derived from an EMBL/GenBank/DDBJ whole genome shotgun (WGS) entry which is preliminary data.</text>
</comment>
<dbReference type="PROSITE" id="PS00330">
    <property type="entry name" value="HEMOLYSIN_CALCIUM"/>
    <property type="match status" value="14"/>
</dbReference>
<organism evidence="9 10">
    <name type="scientific">Nostoc linckia z8</name>
    <dbReference type="NCBI Taxonomy" id="1628746"/>
    <lineage>
        <taxon>Bacteria</taxon>
        <taxon>Bacillati</taxon>
        <taxon>Cyanobacteriota</taxon>
        <taxon>Cyanophyceae</taxon>
        <taxon>Nostocales</taxon>
        <taxon>Nostocaceae</taxon>
        <taxon>Nostoc</taxon>
    </lineage>
</organism>
<keyword evidence="6" id="KW-0843">Virulence</keyword>
<dbReference type="SUPFAM" id="SSF51120">
    <property type="entry name" value="beta-Roll"/>
    <property type="match status" value="5"/>
</dbReference>
<feature type="region of interest" description="Disordered" evidence="8">
    <location>
        <begin position="342"/>
        <end position="361"/>
    </location>
</feature>
<sequence>MLGNDSLIGLGDNDTLDGSDGNDTLDGGTGNDSLIGGKGNDTYIVDSLSDVIIEGLNAGTDVVKSSVNWVLGGNIEKLILIGTDAINGTGNNLKNVLTGNSAANILNGADGNDSLIGGAGNDSLIGGAGNDTLDGGVGNDTLDGGAGDDTYIVDSTNDVIIEGLNAGKDLVKSSVTFVLADNVENLTLTGSSAINGTGNNLGNILIGNTAANYLNGADGNDSLVGGKGNDTLVGGAGNDSLDGGVGDDSLDGGAGDDIYIVDSANDVVIEGSNAGTDLVKSAVTFVLGNNLENLTLTGSKVINGTGNSLNNIITGNSGANILSGEDGNDSLIGGAGNDTLVGGAGDDELDGGTGDDSLDGGMGNDTYTVNSLNDTITEGSNAGTDLVKSSITWVLGNNLENLTLTGSSAISGTGNNLNNIITGNTGANLLSGEDGDDSLFGGSGIDTLLGGAGNDVLIGGVGKDLLTGGTGQDSFYLTDTRTGSFDTITDFTVGDDTIFISKAEFALSQSVNTTLDSSIFRLGTAATAAGDRFIYDQTTGNLFFDKDGSGSAAKVQIALFSNQAMLTNANITVIA</sequence>
<dbReference type="Proteomes" id="UP000222310">
    <property type="component" value="Unassembled WGS sequence"/>
</dbReference>
<dbReference type="Pfam" id="PF00353">
    <property type="entry name" value="HemolysinCabind"/>
    <property type="match status" value="7"/>
</dbReference>
<dbReference type="InterPro" id="IPR011049">
    <property type="entry name" value="Serralysin-like_metalloprot_C"/>
</dbReference>
<evidence type="ECO:0000256" key="3">
    <source>
        <dbReference type="ARBA" id="ARBA00022525"/>
    </source>
</evidence>
<dbReference type="GO" id="GO:0090729">
    <property type="term" value="F:toxin activity"/>
    <property type="evidence" value="ECO:0007669"/>
    <property type="project" value="UniProtKB-KW"/>
</dbReference>
<dbReference type="PANTHER" id="PTHR38340:SF1">
    <property type="entry name" value="S-LAYER PROTEIN"/>
    <property type="match status" value="1"/>
</dbReference>
<feature type="region of interest" description="Disordered" evidence="8">
    <location>
        <begin position="13"/>
        <end position="32"/>
    </location>
</feature>
<evidence type="ECO:0000313" key="9">
    <source>
        <dbReference type="EMBL" id="PHJ98476.1"/>
    </source>
</evidence>
<dbReference type="GO" id="GO:0005576">
    <property type="term" value="C:extracellular region"/>
    <property type="evidence" value="ECO:0007669"/>
    <property type="project" value="UniProtKB-SubCell"/>
</dbReference>
<evidence type="ECO:0000256" key="7">
    <source>
        <dbReference type="ARBA" id="ARBA00023136"/>
    </source>
</evidence>
<dbReference type="PANTHER" id="PTHR38340">
    <property type="entry name" value="S-LAYER PROTEIN"/>
    <property type="match status" value="1"/>
</dbReference>
<dbReference type="InterPro" id="IPR018511">
    <property type="entry name" value="Hemolysin-typ_Ca-bd_CS"/>
</dbReference>
<evidence type="ECO:0000313" key="10">
    <source>
        <dbReference type="Proteomes" id="UP000222310"/>
    </source>
</evidence>
<keyword evidence="4" id="KW-0800">Toxin</keyword>
<evidence type="ECO:0000256" key="5">
    <source>
        <dbReference type="ARBA" id="ARBA00022737"/>
    </source>
</evidence>
<keyword evidence="7" id="KW-0472">Membrane</keyword>
<dbReference type="InterPro" id="IPR003995">
    <property type="entry name" value="RTX_toxin_determinant-A"/>
</dbReference>
<keyword evidence="5" id="KW-0677">Repeat</keyword>
<evidence type="ECO:0000256" key="2">
    <source>
        <dbReference type="ARBA" id="ARBA00004613"/>
    </source>
</evidence>
<dbReference type="PRINTS" id="PR00313">
    <property type="entry name" value="CABNDNGRPT"/>
</dbReference>
<name>A0A9Q6EIV6_NOSLI</name>
<reference evidence="9 10" key="1">
    <citation type="submission" date="2015-02" db="EMBL/GenBank/DDBJ databases">
        <title>Nostoc linckia genome annotation.</title>
        <authorList>
            <person name="Zhou Z."/>
        </authorList>
    </citation>
    <scope>NUCLEOTIDE SEQUENCE [LARGE SCALE GENOMIC DNA]</scope>
    <source>
        <strain evidence="10">z8</strain>
    </source>
</reference>
<dbReference type="EMBL" id="LAHD01000099">
    <property type="protein sequence ID" value="PHJ98476.1"/>
    <property type="molecule type" value="Genomic_DNA"/>
</dbReference>
<keyword evidence="3" id="KW-0964">Secreted</keyword>
<dbReference type="Gene3D" id="2.150.10.10">
    <property type="entry name" value="Serralysin-like metalloprotease, C-terminal"/>
    <property type="match status" value="4"/>
</dbReference>
<evidence type="ECO:0008006" key="11">
    <source>
        <dbReference type="Google" id="ProtNLM"/>
    </source>
</evidence>
<evidence type="ECO:0000256" key="4">
    <source>
        <dbReference type="ARBA" id="ARBA00022656"/>
    </source>
</evidence>
<protein>
    <recommendedName>
        <fullName evidence="11">Calcium-binding protein</fullName>
    </recommendedName>
</protein>
<dbReference type="InterPro" id="IPR050557">
    <property type="entry name" value="RTX_toxin/Mannuronan_C5-epim"/>
</dbReference>
<dbReference type="InterPro" id="IPR001343">
    <property type="entry name" value="Hemolysn_Ca-bd"/>
</dbReference>